<keyword evidence="3" id="KW-0285">Flavoprotein</keyword>
<feature type="domain" description="PAS" evidence="16">
    <location>
        <begin position="436"/>
        <end position="499"/>
    </location>
</feature>
<feature type="region of interest" description="Disordered" evidence="15">
    <location>
        <begin position="740"/>
        <end position="759"/>
    </location>
</feature>
<keyword evidence="1" id="KW-0600">Photoreceptor protein</keyword>
<dbReference type="EMBL" id="KN818339">
    <property type="protein sequence ID" value="KIL58395.1"/>
    <property type="molecule type" value="Genomic_DNA"/>
</dbReference>
<dbReference type="Pfam" id="PF08447">
    <property type="entry name" value="PAS_3"/>
    <property type="match status" value="1"/>
</dbReference>
<evidence type="ECO:0000256" key="12">
    <source>
        <dbReference type="ARBA" id="ARBA00023159"/>
    </source>
</evidence>
<evidence type="ECO:0000313" key="17">
    <source>
        <dbReference type="EMBL" id="KIL58395.1"/>
    </source>
</evidence>
<proteinExistence type="predicted"/>
<feature type="compositionally biased region" description="Basic residues" evidence="15">
    <location>
        <begin position="946"/>
        <end position="969"/>
    </location>
</feature>
<evidence type="ECO:0000256" key="7">
    <source>
        <dbReference type="ARBA" id="ARBA00022771"/>
    </source>
</evidence>
<evidence type="ECO:0000256" key="9">
    <source>
        <dbReference type="ARBA" id="ARBA00022991"/>
    </source>
</evidence>
<evidence type="ECO:0000256" key="13">
    <source>
        <dbReference type="ARBA" id="ARBA00023163"/>
    </source>
</evidence>
<evidence type="ECO:0000256" key="14">
    <source>
        <dbReference type="ARBA" id="ARBA00023170"/>
    </source>
</evidence>
<dbReference type="GO" id="GO:0005634">
    <property type="term" value="C:nucleus"/>
    <property type="evidence" value="ECO:0007669"/>
    <property type="project" value="TreeGrafter"/>
</dbReference>
<accession>A0A0C2S6M6</accession>
<dbReference type="PANTHER" id="PTHR47429:SF7">
    <property type="entry name" value="GATA-FACTOR"/>
    <property type="match status" value="1"/>
</dbReference>
<evidence type="ECO:0000259" key="16">
    <source>
        <dbReference type="PROSITE" id="PS50112"/>
    </source>
</evidence>
<evidence type="ECO:0000256" key="6">
    <source>
        <dbReference type="ARBA" id="ARBA00022737"/>
    </source>
</evidence>
<evidence type="ECO:0000256" key="11">
    <source>
        <dbReference type="ARBA" id="ARBA00023125"/>
    </source>
</evidence>
<organism evidence="17 18">
    <name type="scientific">Amanita muscaria (strain Koide BX008)</name>
    <dbReference type="NCBI Taxonomy" id="946122"/>
    <lineage>
        <taxon>Eukaryota</taxon>
        <taxon>Fungi</taxon>
        <taxon>Dikarya</taxon>
        <taxon>Basidiomycota</taxon>
        <taxon>Agaricomycotina</taxon>
        <taxon>Agaricomycetes</taxon>
        <taxon>Agaricomycetidae</taxon>
        <taxon>Agaricales</taxon>
        <taxon>Pluteineae</taxon>
        <taxon>Amanitaceae</taxon>
        <taxon>Amanita</taxon>
    </lineage>
</organism>
<feature type="compositionally biased region" description="Low complexity" evidence="15">
    <location>
        <begin position="745"/>
        <end position="759"/>
    </location>
</feature>
<dbReference type="InterPro" id="IPR035965">
    <property type="entry name" value="PAS-like_dom_sf"/>
</dbReference>
<dbReference type="Pfam" id="PF13426">
    <property type="entry name" value="PAS_9"/>
    <property type="match status" value="1"/>
</dbReference>
<keyword evidence="4" id="KW-0288">FMN</keyword>
<keyword evidence="12" id="KW-0010">Activator</keyword>
<feature type="domain" description="PAS" evidence="16">
    <location>
        <begin position="213"/>
        <end position="247"/>
    </location>
</feature>
<keyword evidence="8" id="KW-0862">Zinc</keyword>
<dbReference type="STRING" id="946122.A0A0C2S6M6"/>
<evidence type="ECO:0000313" key="18">
    <source>
        <dbReference type="Proteomes" id="UP000054549"/>
    </source>
</evidence>
<keyword evidence="2" id="KW-0716">Sensory transduction</keyword>
<keyword evidence="9" id="KW-0157">Chromophore</keyword>
<dbReference type="FunFam" id="3.30.450.20:FF:000064">
    <property type="entry name" value="Vivid PAS protein VVD"/>
    <property type="match status" value="1"/>
</dbReference>
<protein>
    <recommendedName>
        <fullName evidence="16">PAS domain-containing protein</fullName>
    </recommendedName>
</protein>
<dbReference type="CDD" id="cd00130">
    <property type="entry name" value="PAS"/>
    <property type="match status" value="2"/>
</dbReference>
<feature type="compositionally biased region" description="Low complexity" evidence="15">
    <location>
        <begin position="867"/>
        <end position="886"/>
    </location>
</feature>
<feature type="compositionally biased region" description="Gly residues" evidence="15">
    <location>
        <begin position="362"/>
        <end position="374"/>
    </location>
</feature>
<keyword evidence="7" id="KW-0863">Zinc-finger</keyword>
<reference evidence="17 18" key="1">
    <citation type="submission" date="2014-04" db="EMBL/GenBank/DDBJ databases">
        <title>Evolutionary Origins and Diversification of the Mycorrhizal Mutualists.</title>
        <authorList>
            <consortium name="DOE Joint Genome Institute"/>
            <consortium name="Mycorrhizal Genomics Consortium"/>
            <person name="Kohler A."/>
            <person name="Kuo A."/>
            <person name="Nagy L.G."/>
            <person name="Floudas D."/>
            <person name="Copeland A."/>
            <person name="Barry K.W."/>
            <person name="Cichocki N."/>
            <person name="Veneault-Fourrey C."/>
            <person name="LaButti K."/>
            <person name="Lindquist E.A."/>
            <person name="Lipzen A."/>
            <person name="Lundell T."/>
            <person name="Morin E."/>
            <person name="Murat C."/>
            <person name="Riley R."/>
            <person name="Ohm R."/>
            <person name="Sun H."/>
            <person name="Tunlid A."/>
            <person name="Henrissat B."/>
            <person name="Grigoriev I.V."/>
            <person name="Hibbett D.S."/>
            <person name="Martin F."/>
        </authorList>
    </citation>
    <scope>NUCLEOTIDE SEQUENCE [LARGE SCALE GENOMIC DNA]</scope>
    <source>
        <strain evidence="17 18">Koide BX008</strain>
    </source>
</reference>
<dbReference type="GO" id="GO:0003677">
    <property type="term" value="F:DNA binding"/>
    <property type="evidence" value="ECO:0007669"/>
    <property type="project" value="UniProtKB-KW"/>
</dbReference>
<dbReference type="InParanoid" id="A0A0C2S6M6"/>
<sequence>MTPFEKYFQDTDCSSYRNPSQDAYDVNSVNRVQFQMPHFMYTGPPTLAPGGGAEVLPVGMFNSNDSLAAAWFTNNQGFSPDEAYLSSSLRSCMPFGQYRNVVEPHISTLPDVDSHHYDFTGSLVSQPAPLPPPPQTTSHDDNNAQQSEARDQLSLNERNLMVIGEATGLSAPSPLGLPVYSATGFDVLSILARVATRPNPRVVLGPVDLTCSFVVVDVRRHDHPIVYCSPTFCRLTGYSEAEVLGRNCRFLQCPDGQVQKGDQRRFTSQEAVAHLRKNLLADKECQTSIVNYRKGGSAFINLVTVIPIIGGGSPYEENEVVYHVGFQVDLSEQPNVILQKLRDGSYAVNHSSDNALTNGSGSPLGGSGALGTTGGSKKAQISQPLISKELKKLLADADFVQSIAISSSTTVPPLAASSADKADNSSDCSHWLSLMLLESCPDFLHVVSLKGNFLYVAPSVRRVLGYEPEEMVGGSIADFSHPEDIVPLMRELKESSSTGGASPGVSSMTQDGQQPAQISIAPRTVDLLFRARTKLGTYVWVECRGRLHVEPGKGRKAIILSGRAREMPRLGWDVVRKTGGLARNVEGDEGKRQEQEFWSMLGGQGTFIVVGTAIKDVLGWESADLAGRYVWSLLAYDDTSELESEVKRMQWEEGQKAANAAGQNMPPREKKSSFVRLRSRLRRADGGSVDAMVVLYRPLRDAVVDTSPMPAKCISPSPIMCQIKLDDSPRIGSGISTSVARRSDSLPSSVSSSGTPSISVHRAESNNVFEELETSRGSSWQYELQQLKFANQRLEDEVCFLEAQMRAREGVQGQLDNEHVHQQGQVQQNLYASQPQSTEQATAAVAAAAAYPTVEQTLSHGHHHLTHTQQSASDTSASSSLQVLSTPMCPPPSLQPPTYAGHNGQAQVQGHERSMAHTQQQQRRHSHQTSQSQYSAPVQFNNNHTTHNHQHNAHQLHSHAHTHPQHTHQRQQSYPPYTGHHHHHQPYSHHMTTLKRTWDIAQT</sequence>
<dbReference type="InterPro" id="IPR013655">
    <property type="entry name" value="PAS_fold_3"/>
</dbReference>
<feature type="compositionally biased region" description="Polar residues" evidence="15">
    <location>
        <begin position="495"/>
        <end position="516"/>
    </location>
</feature>
<evidence type="ECO:0000256" key="1">
    <source>
        <dbReference type="ARBA" id="ARBA00022543"/>
    </source>
</evidence>
<dbReference type="Proteomes" id="UP000054549">
    <property type="component" value="Unassembled WGS sequence"/>
</dbReference>
<dbReference type="GO" id="GO:0008270">
    <property type="term" value="F:zinc ion binding"/>
    <property type="evidence" value="ECO:0007669"/>
    <property type="project" value="UniProtKB-KW"/>
</dbReference>
<dbReference type="HOGENOM" id="CLU_007918_0_0_1"/>
<dbReference type="InterPro" id="IPR000014">
    <property type="entry name" value="PAS"/>
</dbReference>
<dbReference type="OrthoDB" id="447251at2759"/>
<feature type="region of interest" description="Disordered" evidence="15">
    <location>
        <begin position="864"/>
        <end position="1003"/>
    </location>
</feature>
<feature type="compositionally biased region" description="Low complexity" evidence="15">
    <location>
        <begin position="928"/>
        <end position="945"/>
    </location>
</feature>
<keyword evidence="18" id="KW-1185">Reference proteome</keyword>
<keyword evidence="14" id="KW-0675">Receptor</keyword>
<dbReference type="PANTHER" id="PTHR47429">
    <property type="entry name" value="PROTEIN TWIN LOV 1"/>
    <property type="match status" value="1"/>
</dbReference>
<evidence type="ECO:0000256" key="15">
    <source>
        <dbReference type="SAM" id="MobiDB-lite"/>
    </source>
</evidence>
<evidence type="ECO:0000256" key="3">
    <source>
        <dbReference type="ARBA" id="ARBA00022630"/>
    </source>
</evidence>
<keyword evidence="10" id="KW-0805">Transcription regulation</keyword>
<dbReference type="NCBIfam" id="TIGR00229">
    <property type="entry name" value="sensory_box"/>
    <property type="match status" value="1"/>
</dbReference>
<dbReference type="PROSITE" id="PS50112">
    <property type="entry name" value="PAS"/>
    <property type="match status" value="2"/>
</dbReference>
<keyword evidence="6" id="KW-0677">Repeat</keyword>
<evidence type="ECO:0000256" key="8">
    <source>
        <dbReference type="ARBA" id="ARBA00022833"/>
    </source>
</evidence>
<feature type="region of interest" description="Disordered" evidence="15">
    <location>
        <begin position="118"/>
        <end position="151"/>
    </location>
</feature>
<dbReference type="GO" id="GO:0009881">
    <property type="term" value="F:photoreceptor activity"/>
    <property type="evidence" value="ECO:0007669"/>
    <property type="project" value="UniProtKB-KW"/>
</dbReference>
<evidence type="ECO:0000256" key="10">
    <source>
        <dbReference type="ARBA" id="ARBA00023015"/>
    </source>
</evidence>
<dbReference type="SMART" id="SM00091">
    <property type="entry name" value="PAS"/>
    <property type="match status" value="3"/>
</dbReference>
<gene>
    <name evidence="17" type="ORF">M378DRAFT_170650</name>
</gene>
<dbReference type="Gene3D" id="3.30.450.20">
    <property type="entry name" value="PAS domain"/>
    <property type="match status" value="2"/>
</dbReference>
<keyword evidence="11" id="KW-0238">DNA-binding</keyword>
<dbReference type="AlphaFoldDB" id="A0A0C2S6M6"/>
<evidence type="ECO:0000256" key="4">
    <source>
        <dbReference type="ARBA" id="ARBA00022643"/>
    </source>
</evidence>
<dbReference type="SUPFAM" id="SSF55785">
    <property type="entry name" value="PYP-like sensor domain (PAS domain)"/>
    <property type="match status" value="2"/>
</dbReference>
<evidence type="ECO:0000256" key="2">
    <source>
        <dbReference type="ARBA" id="ARBA00022606"/>
    </source>
</evidence>
<evidence type="ECO:0000256" key="5">
    <source>
        <dbReference type="ARBA" id="ARBA00022723"/>
    </source>
</evidence>
<feature type="region of interest" description="Disordered" evidence="15">
    <location>
        <begin position="352"/>
        <end position="375"/>
    </location>
</feature>
<keyword evidence="13" id="KW-0804">Transcription</keyword>
<keyword evidence="5" id="KW-0479">Metal-binding</keyword>
<feature type="region of interest" description="Disordered" evidence="15">
    <location>
        <begin position="492"/>
        <end position="516"/>
    </location>
</feature>
<name>A0A0C2S6M6_AMAMK</name>